<comment type="similarity">
    <text evidence="6">Belongs to the ABC-2 integral membrane protein family.</text>
</comment>
<keyword evidence="5" id="KW-0046">Antibiotic resistance</keyword>
<evidence type="ECO:0000313" key="8">
    <source>
        <dbReference type="EMBL" id="KAB8181582.1"/>
    </source>
</evidence>
<keyword evidence="9" id="KW-1185">Reference proteome</keyword>
<proteinExistence type="inferred from homology"/>
<comment type="subcellular location">
    <subcellularLocation>
        <location evidence="6">Cell membrane</location>
        <topology evidence="6">Multi-pass membrane protein</topology>
    </subcellularLocation>
    <subcellularLocation>
        <location evidence="1">Membrane</location>
        <topology evidence="1">Multi-pass membrane protein</topology>
    </subcellularLocation>
</comment>
<feature type="transmembrane region" description="Helical" evidence="6">
    <location>
        <begin position="246"/>
        <end position="265"/>
    </location>
</feature>
<name>A0A5N6BM81_9ACTN</name>
<evidence type="ECO:0000256" key="4">
    <source>
        <dbReference type="ARBA" id="ARBA00023136"/>
    </source>
</evidence>
<evidence type="ECO:0000256" key="2">
    <source>
        <dbReference type="ARBA" id="ARBA00022692"/>
    </source>
</evidence>
<accession>A0A5N6BM81</accession>
<reference evidence="8 9" key="1">
    <citation type="submission" date="2019-10" db="EMBL/GenBank/DDBJ databases">
        <title>Nonomuraea sp. nov., isolated from Phyllanthus amarus.</title>
        <authorList>
            <person name="Klykleung N."/>
            <person name="Tanasupawat S."/>
        </authorList>
    </citation>
    <scope>NUCLEOTIDE SEQUENCE [LARGE SCALE GENOMIC DNA]</scope>
    <source>
        <strain evidence="8 9">CR1-09</strain>
    </source>
</reference>
<dbReference type="AlphaFoldDB" id="A0A5N6BM81"/>
<dbReference type="PANTHER" id="PTHR43229">
    <property type="entry name" value="NODULATION PROTEIN J"/>
    <property type="match status" value="1"/>
</dbReference>
<dbReference type="GO" id="GO:0043190">
    <property type="term" value="C:ATP-binding cassette (ABC) transporter complex"/>
    <property type="evidence" value="ECO:0007669"/>
    <property type="project" value="InterPro"/>
</dbReference>
<evidence type="ECO:0000313" key="9">
    <source>
        <dbReference type="Proteomes" id="UP000313066"/>
    </source>
</evidence>
<feature type="transmembrane region" description="Helical" evidence="6">
    <location>
        <begin position="186"/>
        <end position="206"/>
    </location>
</feature>
<feature type="domain" description="ABC transmembrane type-2" evidence="7">
    <location>
        <begin position="38"/>
        <end position="267"/>
    </location>
</feature>
<dbReference type="Pfam" id="PF01061">
    <property type="entry name" value="ABC2_membrane"/>
    <property type="match status" value="1"/>
</dbReference>
<feature type="transmembrane region" description="Helical" evidence="6">
    <location>
        <begin position="70"/>
        <end position="99"/>
    </location>
</feature>
<keyword evidence="6" id="KW-1003">Cell membrane</keyword>
<evidence type="ECO:0000256" key="3">
    <source>
        <dbReference type="ARBA" id="ARBA00022989"/>
    </source>
</evidence>
<organism evidence="8 9">
    <name type="scientific">Microbispora catharanthi</name>
    <dbReference type="NCBI Taxonomy" id="1712871"/>
    <lineage>
        <taxon>Bacteria</taxon>
        <taxon>Bacillati</taxon>
        <taxon>Actinomycetota</taxon>
        <taxon>Actinomycetes</taxon>
        <taxon>Streptosporangiales</taxon>
        <taxon>Streptosporangiaceae</taxon>
        <taxon>Microbispora</taxon>
    </lineage>
</organism>
<evidence type="ECO:0000259" key="7">
    <source>
        <dbReference type="PROSITE" id="PS51012"/>
    </source>
</evidence>
<dbReference type="InterPro" id="IPR047817">
    <property type="entry name" value="ABC2_TM_bact-type"/>
</dbReference>
<dbReference type="GO" id="GO:0046677">
    <property type="term" value="P:response to antibiotic"/>
    <property type="evidence" value="ECO:0007669"/>
    <property type="project" value="UniProtKB-KW"/>
</dbReference>
<dbReference type="PANTHER" id="PTHR43229:SF2">
    <property type="entry name" value="NODULATION PROTEIN J"/>
    <property type="match status" value="1"/>
</dbReference>
<protein>
    <recommendedName>
        <fullName evidence="6">Transport permease protein</fullName>
    </recommendedName>
</protein>
<dbReference type="RefSeq" id="WP_139577716.1">
    <property type="nucleotide sequence ID" value="NZ_VDMA02000016.1"/>
</dbReference>
<dbReference type="InterPro" id="IPR051784">
    <property type="entry name" value="Nod_factor_ABC_transporter"/>
</dbReference>
<feature type="transmembrane region" description="Helical" evidence="6">
    <location>
        <begin position="38"/>
        <end position="58"/>
    </location>
</feature>
<keyword evidence="2 6" id="KW-0812">Transmembrane</keyword>
<dbReference type="GO" id="GO:0140359">
    <property type="term" value="F:ABC-type transporter activity"/>
    <property type="evidence" value="ECO:0007669"/>
    <property type="project" value="InterPro"/>
</dbReference>
<dbReference type="InterPro" id="IPR000412">
    <property type="entry name" value="ABC_2_transport"/>
</dbReference>
<evidence type="ECO:0000256" key="6">
    <source>
        <dbReference type="RuleBase" id="RU361157"/>
    </source>
</evidence>
<comment type="caution">
    <text evidence="8">The sequence shown here is derived from an EMBL/GenBank/DDBJ whole genome shotgun (WGS) entry which is preliminary data.</text>
</comment>
<sequence length="271" mass="28993">MMAAGLHFHTAPPARTARAADLSAVLYREYALLARNRVYLILGLTPMLVYLLLVNTSLSNLVRVVDYKGVSVGFAVFLLPMTLAMSVVSAAGTSAMAVFQEEMSGVATQLWSYPMRRSRFLLGKMIAGVSLVLGQTLLGLAVAAIMFNLPFGPENWLGLLTALTLSALALNGLYLAAAITITDYQAFMVLSNVSMPVLVFSAPSMYTTESMPTVLQWISVVNPLTYAINGMRDAAIFGFGEAWVDLLVLAVMAVVGYAVGGRALLNRAGNI</sequence>
<feature type="transmembrane region" description="Helical" evidence="6">
    <location>
        <begin position="120"/>
        <end position="147"/>
    </location>
</feature>
<evidence type="ECO:0000256" key="1">
    <source>
        <dbReference type="ARBA" id="ARBA00004141"/>
    </source>
</evidence>
<keyword evidence="4 6" id="KW-0472">Membrane</keyword>
<dbReference type="PROSITE" id="PS51012">
    <property type="entry name" value="ABC_TM2"/>
    <property type="match status" value="1"/>
</dbReference>
<keyword evidence="6" id="KW-0813">Transport</keyword>
<keyword evidence="3 6" id="KW-1133">Transmembrane helix</keyword>
<dbReference type="EMBL" id="VDMA02000016">
    <property type="protein sequence ID" value="KAB8181582.1"/>
    <property type="molecule type" value="Genomic_DNA"/>
</dbReference>
<dbReference type="Proteomes" id="UP000313066">
    <property type="component" value="Unassembled WGS sequence"/>
</dbReference>
<gene>
    <name evidence="8" type="ORF">FH610_027125</name>
</gene>
<dbReference type="PIRSF" id="PIRSF006648">
    <property type="entry name" value="DrrB"/>
    <property type="match status" value="1"/>
</dbReference>
<evidence type="ECO:0000256" key="5">
    <source>
        <dbReference type="ARBA" id="ARBA00023251"/>
    </source>
</evidence>
<feature type="transmembrane region" description="Helical" evidence="6">
    <location>
        <begin position="159"/>
        <end position="179"/>
    </location>
</feature>
<dbReference type="InterPro" id="IPR013525">
    <property type="entry name" value="ABC2_TM"/>
</dbReference>